<reference evidence="3" key="1">
    <citation type="journal article" date="2019" name="Int. J. Syst. Evol. Microbiol.">
        <title>The Global Catalogue of Microorganisms (GCM) 10K type strain sequencing project: providing services to taxonomists for standard genome sequencing and annotation.</title>
        <authorList>
            <consortium name="The Broad Institute Genomics Platform"/>
            <consortium name="The Broad Institute Genome Sequencing Center for Infectious Disease"/>
            <person name="Wu L."/>
            <person name="Ma J."/>
        </authorList>
    </citation>
    <scope>NUCLEOTIDE SEQUENCE [LARGE SCALE GENOMIC DNA]</scope>
    <source>
        <strain evidence="3">NBRC 103632</strain>
    </source>
</reference>
<name>A0AA37TIE0_9HYPH</name>
<organism evidence="2 3">
    <name type="scientific">Methylobacterium tardum</name>
    <dbReference type="NCBI Taxonomy" id="374432"/>
    <lineage>
        <taxon>Bacteria</taxon>
        <taxon>Pseudomonadati</taxon>
        <taxon>Pseudomonadota</taxon>
        <taxon>Alphaproteobacteria</taxon>
        <taxon>Hyphomicrobiales</taxon>
        <taxon>Methylobacteriaceae</taxon>
        <taxon>Methylobacterium</taxon>
    </lineage>
</organism>
<feature type="compositionally biased region" description="Basic residues" evidence="1">
    <location>
        <begin position="77"/>
        <end position="88"/>
    </location>
</feature>
<evidence type="ECO:0000256" key="1">
    <source>
        <dbReference type="SAM" id="MobiDB-lite"/>
    </source>
</evidence>
<keyword evidence="3" id="KW-1185">Reference proteome</keyword>
<feature type="region of interest" description="Disordered" evidence="1">
    <location>
        <begin position="1"/>
        <end position="27"/>
    </location>
</feature>
<proteinExistence type="predicted"/>
<evidence type="ECO:0000313" key="3">
    <source>
        <dbReference type="Proteomes" id="UP001157440"/>
    </source>
</evidence>
<evidence type="ECO:0000313" key="2">
    <source>
        <dbReference type="EMBL" id="GLS71704.1"/>
    </source>
</evidence>
<dbReference type="AlphaFoldDB" id="A0AA37TIE0"/>
<dbReference type="EMBL" id="BSPL01000018">
    <property type="protein sequence ID" value="GLS71704.1"/>
    <property type="molecule type" value="Genomic_DNA"/>
</dbReference>
<comment type="caution">
    <text evidence="2">The sequence shown here is derived from an EMBL/GenBank/DDBJ whole genome shotgun (WGS) entry which is preliminary data.</text>
</comment>
<feature type="region of interest" description="Disordered" evidence="1">
    <location>
        <begin position="60"/>
        <end position="88"/>
    </location>
</feature>
<sequence length="88" mass="9567">MEVEDAGQHEPAETCAKDRDRLSHGCAPETAGVQHASVLIAAAAQGRWAFASETLTDPREARGGRMLDSPVPDGRFSRHHRGYLRSRG</sequence>
<protein>
    <submittedName>
        <fullName evidence="2">Uncharacterized protein</fullName>
    </submittedName>
</protein>
<gene>
    <name evidence="2" type="ORF">GCM10007890_37170</name>
</gene>
<accession>A0AA37TIE0</accession>
<feature type="compositionally biased region" description="Basic and acidic residues" evidence="1">
    <location>
        <begin position="1"/>
        <end position="23"/>
    </location>
</feature>
<dbReference type="Proteomes" id="UP001157440">
    <property type="component" value="Unassembled WGS sequence"/>
</dbReference>